<dbReference type="KEGG" id="hsn:DV733_00790"/>
<evidence type="ECO:0000313" key="8">
    <source>
        <dbReference type="Proteomes" id="UP000296706"/>
    </source>
</evidence>
<dbReference type="EMBL" id="CP031310">
    <property type="protein sequence ID" value="QCC49846.1"/>
    <property type="molecule type" value="Genomic_DNA"/>
</dbReference>
<dbReference type="AlphaFoldDB" id="A0A4D6H9G8"/>
<keyword evidence="2" id="KW-0479">Metal-binding</keyword>
<accession>A0A4D6H9G8</accession>
<evidence type="ECO:0000256" key="3">
    <source>
        <dbReference type="ARBA" id="ARBA00023004"/>
    </source>
</evidence>
<keyword evidence="4" id="KW-0411">Iron-sulfur</keyword>
<dbReference type="SUPFAM" id="SSF50022">
    <property type="entry name" value="ISP domain"/>
    <property type="match status" value="1"/>
</dbReference>
<dbReference type="OrthoDB" id="6837at2157"/>
<evidence type="ECO:0000256" key="2">
    <source>
        <dbReference type="ARBA" id="ARBA00022723"/>
    </source>
</evidence>
<reference evidence="7 8" key="1">
    <citation type="journal article" date="2019" name="Nat. Commun.">
        <title>A new type of DNA phosphorothioation-based antiviral system in archaea.</title>
        <authorList>
            <person name="Xiong L."/>
            <person name="Liu S."/>
            <person name="Chen S."/>
            <person name="Xiao Y."/>
            <person name="Zhu B."/>
            <person name="Gao Y."/>
            <person name="Zhang Y."/>
            <person name="Chen B."/>
            <person name="Luo J."/>
            <person name="Deng Z."/>
            <person name="Chen X."/>
            <person name="Wang L."/>
            <person name="Chen S."/>
        </authorList>
    </citation>
    <scope>NUCLEOTIDE SEQUENCE [LARGE SCALE GENOMIC DNA]</scope>
    <source>
        <strain evidence="7 8">CBA1105</strain>
    </source>
</reference>
<protein>
    <submittedName>
        <fullName evidence="7">Rieske (2Fe-2S) protein</fullName>
    </submittedName>
</protein>
<name>A0A4D6H9G8_9EURY</name>
<dbReference type="Gene3D" id="2.102.10.10">
    <property type="entry name" value="Rieske [2Fe-2S] iron-sulphur domain"/>
    <property type="match status" value="1"/>
</dbReference>
<feature type="domain" description="Rieske" evidence="6">
    <location>
        <begin position="8"/>
        <end position="102"/>
    </location>
</feature>
<dbReference type="Pfam" id="PF00355">
    <property type="entry name" value="Rieske"/>
    <property type="match status" value="1"/>
</dbReference>
<sequence>MSVDDSYVPVADLADLREEGRLLASPQNRHVALFHHGDEVYAVDNRCPHMGFPLTEGTVEDGILTCHWHHARFELACGDTFDIWADDVQTFPTAIEDGQVYVDPDPEPDVPPETHWRNRLVDGMQENLSLVTAKAVIHLDDLGEGFQTPLDTAVSFGTTYRDAGWGRGLTTLGAMANLYDHLDRVDRQRAMYVGIGEVADNCSGEPPRFDQYALGNQDLSKDRLKSWFRETCEVRDEDGAERCLRTAAATLPPEAVAEIVVAAATDHLYMNSSHTLDFWNKAFETLEHVGWSEAPDVLASVVPQLTDGSRAEETSSWRQPIDVAQLVFDAHERLDGLVAAGEGTEWTRPDDFVDVLLGDDPHAIVDALTDAIKAGATAPQLTDAVADAATRRVAQFATSNEFGDWNTVHHTYTYANAAQKFALRTDAVEAYRPAFDGAVSVYLDRFLNQPAAPIPDGGPDSDPEAVREALLETFDQQGRVNEAGSLVADHFASGGDVDALIQTLGEGLLREDAGFHTLQSLEVAIERAERADAREEQRLPLLATARYMAAHFPTRREREQTFSIARRLFEGESIHEGDSSH</sequence>
<proteinExistence type="predicted"/>
<dbReference type="InterPro" id="IPR036922">
    <property type="entry name" value="Rieske_2Fe-2S_sf"/>
</dbReference>
<dbReference type="STRING" id="1457250.GCA_000755225_02452"/>
<dbReference type="GeneID" id="39846361"/>
<evidence type="ECO:0000256" key="5">
    <source>
        <dbReference type="ARBA" id="ARBA00034078"/>
    </source>
</evidence>
<evidence type="ECO:0000259" key="6">
    <source>
        <dbReference type="PROSITE" id="PS51296"/>
    </source>
</evidence>
<comment type="cofactor">
    <cofactor evidence="5">
        <name>[2Fe-2S] cluster</name>
        <dbReference type="ChEBI" id="CHEBI:190135"/>
    </cofactor>
</comment>
<dbReference type="PANTHER" id="PTHR21496:SF0">
    <property type="entry name" value="RIESKE DOMAIN-CONTAINING PROTEIN"/>
    <property type="match status" value="1"/>
</dbReference>
<dbReference type="PANTHER" id="PTHR21496">
    <property type="entry name" value="FERREDOXIN-RELATED"/>
    <property type="match status" value="1"/>
</dbReference>
<evidence type="ECO:0000256" key="1">
    <source>
        <dbReference type="ARBA" id="ARBA00022714"/>
    </source>
</evidence>
<keyword evidence="1" id="KW-0001">2Fe-2S</keyword>
<dbReference type="GO" id="GO:0051537">
    <property type="term" value="F:2 iron, 2 sulfur cluster binding"/>
    <property type="evidence" value="ECO:0007669"/>
    <property type="project" value="UniProtKB-KW"/>
</dbReference>
<organism evidence="7 8">
    <name type="scientific">Halapricum salinum</name>
    <dbReference type="NCBI Taxonomy" id="1457250"/>
    <lineage>
        <taxon>Archaea</taxon>
        <taxon>Methanobacteriati</taxon>
        <taxon>Methanobacteriota</taxon>
        <taxon>Stenosarchaea group</taxon>
        <taxon>Halobacteria</taxon>
        <taxon>Halobacteriales</taxon>
        <taxon>Haloarculaceae</taxon>
        <taxon>Halapricum</taxon>
    </lineage>
</organism>
<keyword evidence="3" id="KW-0408">Iron</keyword>
<dbReference type="CDD" id="cd03467">
    <property type="entry name" value="Rieske"/>
    <property type="match status" value="1"/>
</dbReference>
<gene>
    <name evidence="7" type="ORF">DV733_00790</name>
</gene>
<dbReference type="GO" id="GO:0046872">
    <property type="term" value="F:metal ion binding"/>
    <property type="evidence" value="ECO:0007669"/>
    <property type="project" value="UniProtKB-KW"/>
</dbReference>
<dbReference type="InterPro" id="IPR017941">
    <property type="entry name" value="Rieske_2Fe-2S"/>
</dbReference>
<keyword evidence="8" id="KW-1185">Reference proteome</keyword>
<dbReference type="PROSITE" id="PS51296">
    <property type="entry name" value="RIESKE"/>
    <property type="match status" value="1"/>
</dbReference>
<evidence type="ECO:0000256" key="4">
    <source>
        <dbReference type="ARBA" id="ARBA00023014"/>
    </source>
</evidence>
<dbReference type="Proteomes" id="UP000296706">
    <property type="component" value="Chromosome"/>
</dbReference>
<dbReference type="RefSeq" id="WP_049993291.1">
    <property type="nucleotide sequence ID" value="NZ_CP031310.1"/>
</dbReference>
<evidence type="ECO:0000313" key="7">
    <source>
        <dbReference type="EMBL" id="QCC49846.1"/>
    </source>
</evidence>